<dbReference type="GO" id="GO:0003997">
    <property type="term" value="F:acyl-CoA oxidase activity"/>
    <property type="evidence" value="ECO:0007669"/>
    <property type="project" value="UniProtKB-EC"/>
</dbReference>
<evidence type="ECO:0000256" key="9">
    <source>
        <dbReference type="ARBA" id="ARBA00023002"/>
    </source>
</evidence>
<evidence type="ECO:0000256" key="12">
    <source>
        <dbReference type="PIRNR" id="PIRNR000168"/>
    </source>
</evidence>
<evidence type="ECO:0000256" key="1">
    <source>
        <dbReference type="ARBA" id="ARBA00001201"/>
    </source>
</evidence>
<evidence type="ECO:0000259" key="17">
    <source>
        <dbReference type="Pfam" id="PF22924"/>
    </source>
</evidence>
<dbReference type="Gene3D" id="1.20.140.10">
    <property type="entry name" value="Butyryl-CoA Dehydrogenase, subunit A, domain 3"/>
    <property type="match status" value="2"/>
</dbReference>
<evidence type="ECO:0000256" key="14">
    <source>
        <dbReference type="PIRSR" id="PIRSR000168-2"/>
    </source>
</evidence>
<dbReference type="STRING" id="1077348.A0A2G8RWN6"/>
<evidence type="ECO:0000256" key="11">
    <source>
        <dbReference type="ARBA" id="ARBA00023140"/>
    </source>
</evidence>
<keyword evidence="11" id="KW-0576">Peroxisome</keyword>
<evidence type="ECO:0000256" key="7">
    <source>
        <dbReference type="ARBA" id="ARBA00022827"/>
    </source>
</evidence>
<feature type="binding site" evidence="14">
    <location>
        <position position="143"/>
    </location>
    <ligand>
        <name>FAD</name>
        <dbReference type="ChEBI" id="CHEBI:57692"/>
    </ligand>
</feature>
<evidence type="ECO:0000313" key="19">
    <source>
        <dbReference type="Proteomes" id="UP000230002"/>
    </source>
</evidence>
<dbReference type="EMBL" id="AYKW01000045">
    <property type="protein sequence ID" value="PIL25728.1"/>
    <property type="molecule type" value="Genomic_DNA"/>
</dbReference>
<keyword evidence="8" id="KW-0276">Fatty acid metabolism</keyword>
<organism evidence="18 19">
    <name type="scientific">Ganoderma sinense ZZ0214-1</name>
    <dbReference type="NCBI Taxonomy" id="1077348"/>
    <lineage>
        <taxon>Eukaryota</taxon>
        <taxon>Fungi</taxon>
        <taxon>Dikarya</taxon>
        <taxon>Basidiomycota</taxon>
        <taxon>Agaricomycotina</taxon>
        <taxon>Agaricomycetes</taxon>
        <taxon>Polyporales</taxon>
        <taxon>Polyporaceae</taxon>
        <taxon>Ganoderma</taxon>
    </lineage>
</organism>
<comment type="subcellular location">
    <subcellularLocation>
        <location evidence="3">Peroxisome</location>
    </subcellularLocation>
</comment>
<dbReference type="GO" id="GO:0055088">
    <property type="term" value="P:lipid homeostasis"/>
    <property type="evidence" value="ECO:0007669"/>
    <property type="project" value="TreeGrafter"/>
</dbReference>
<comment type="caution">
    <text evidence="18">The sequence shown here is derived from an EMBL/GenBank/DDBJ whole genome shotgun (WGS) entry which is preliminary data.</text>
</comment>
<dbReference type="GO" id="GO:0005504">
    <property type="term" value="F:fatty acid binding"/>
    <property type="evidence" value="ECO:0007669"/>
    <property type="project" value="TreeGrafter"/>
</dbReference>
<dbReference type="Proteomes" id="UP000230002">
    <property type="component" value="Unassembled WGS sequence"/>
</dbReference>
<dbReference type="InterPro" id="IPR012258">
    <property type="entry name" value="Acyl-CoA_oxidase"/>
</dbReference>
<reference evidence="18 19" key="1">
    <citation type="journal article" date="2015" name="Sci. Rep.">
        <title>Chromosome-level genome map provides insights into diverse defense mechanisms in the medicinal fungus Ganoderma sinense.</title>
        <authorList>
            <person name="Zhu Y."/>
            <person name="Xu J."/>
            <person name="Sun C."/>
            <person name="Zhou S."/>
            <person name="Xu H."/>
            <person name="Nelson D.R."/>
            <person name="Qian J."/>
            <person name="Song J."/>
            <person name="Luo H."/>
            <person name="Xiang L."/>
            <person name="Li Y."/>
            <person name="Xu Z."/>
            <person name="Ji A."/>
            <person name="Wang L."/>
            <person name="Lu S."/>
            <person name="Hayward A."/>
            <person name="Sun W."/>
            <person name="Li X."/>
            <person name="Schwartz D.C."/>
            <person name="Wang Y."/>
            <person name="Chen S."/>
        </authorList>
    </citation>
    <scope>NUCLEOTIDE SEQUENCE [LARGE SCALE GENOMIC DNA]</scope>
    <source>
        <strain evidence="18 19">ZZ0214-1</strain>
    </source>
</reference>
<dbReference type="InterPro" id="IPR009100">
    <property type="entry name" value="AcylCoA_DH/oxidase_NM_dom_sf"/>
</dbReference>
<evidence type="ECO:0000259" key="15">
    <source>
        <dbReference type="Pfam" id="PF01756"/>
    </source>
</evidence>
<keyword evidence="9" id="KW-0560">Oxidoreductase</keyword>
<dbReference type="InterPro" id="IPR029320">
    <property type="entry name" value="Acyl-CoA_ox_N"/>
</dbReference>
<protein>
    <recommendedName>
        <fullName evidence="12">Acyl-coenzyme A oxidase</fullName>
    </recommendedName>
</protein>
<keyword evidence="6 12" id="KW-0285">Flavoprotein</keyword>
<dbReference type="GO" id="GO:0071949">
    <property type="term" value="F:FAD binding"/>
    <property type="evidence" value="ECO:0007669"/>
    <property type="project" value="InterPro"/>
</dbReference>
<dbReference type="FunFam" id="2.40.110.10:FF:000003">
    <property type="entry name" value="Acyl-coenzyme A oxidase"/>
    <property type="match status" value="1"/>
</dbReference>
<dbReference type="PANTHER" id="PTHR10909:SF250">
    <property type="entry name" value="PEROXISOMAL ACYL-COENZYME A OXIDASE 1"/>
    <property type="match status" value="1"/>
</dbReference>
<comment type="cofactor">
    <cofactor evidence="2">
        <name>FAD</name>
        <dbReference type="ChEBI" id="CHEBI:57692"/>
    </cofactor>
</comment>
<name>A0A2G8RWN6_9APHY</name>
<evidence type="ECO:0000256" key="3">
    <source>
        <dbReference type="ARBA" id="ARBA00004275"/>
    </source>
</evidence>
<dbReference type="PANTHER" id="PTHR10909">
    <property type="entry name" value="ELECTRON TRANSPORT OXIDOREDUCTASE"/>
    <property type="match status" value="1"/>
</dbReference>
<dbReference type="GO" id="GO:0005777">
    <property type="term" value="C:peroxisome"/>
    <property type="evidence" value="ECO:0007669"/>
    <property type="project" value="UniProtKB-SubCell"/>
</dbReference>
<comment type="pathway">
    <text evidence="4">Lipid metabolism; peroxisomal fatty acid beta-oxidation.</text>
</comment>
<dbReference type="SUPFAM" id="SSF47203">
    <property type="entry name" value="Acyl-CoA dehydrogenase C-terminal domain-like"/>
    <property type="match status" value="2"/>
</dbReference>
<feature type="domain" description="Acyl-CoA oxidase C-alpha1" evidence="17">
    <location>
        <begin position="282"/>
        <end position="442"/>
    </location>
</feature>
<comment type="catalytic activity">
    <reaction evidence="1">
        <text>a 2,3-saturated acyl-CoA + O2 = a (2E)-enoyl-CoA + H2O2</text>
        <dbReference type="Rhea" id="RHEA:38959"/>
        <dbReference type="ChEBI" id="CHEBI:15379"/>
        <dbReference type="ChEBI" id="CHEBI:16240"/>
        <dbReference type="ChEBI" id="CHEBI:58856"/>
        <dbReference type="ChEBI" id="CHEBI:65111"/>
        <dbReference type="EC" id="1.3.3.6"/>
    </reaction>
</comment>
<dbReference type="Pfam" id="PF01756">
    <property type="entry name" value="ACOX"/>
    <property type="match status" value="1"/>
</dbReference>
<dbReference type="InterPro" id="IPR055060">
    <property type="entry name" value="ACOX_C_alpha1"/>
</dbReference>
<evidence type="ECO:0000259" key="16">
    <source>
        <dbReference type="Pfam" id="PF14749"/>
    </source>
</evidence>
<evidence type="ECO:0000256" key="8">
    <source>
        <dbReference type="ARBA" id="ARBA00022832"/>
    </source>
</evidence>
<dbReference type="AlphaFoldDB" id="A0A2G8RWN6"/>
<dbReference type="GO" id="GO:0033540">
    <property type="term" value="P:fatty acid beta-oxidation using acyl-CoA oxidase"/>
    <property type="evidence" value="ECO:0007669"/>
    <property type="project" value="TreeGrafter"/>
</dbReference>
<evidence type="ECO:0000256" key="10">
    <source>
        <dbReference type="ARBA" id="ARBA00023098"/>
    </source>
</evidence>
<dbReference type="SUPFAM" id="SSF56645">
    <property type="entry name" value="Acyl-CoA dehydrogenase NM domain-like"/>
    <property type="match status" value="1"/>
</dbReference>
<dbReference type="InterPro" id="IPR046373">
    <property type="entry name" value="Acyl-CoA_Oxase/DH_mid-dom_sf"/>
</dbReference>
<feature type="binding site" evidence="14">
    <location>
        <position position="182"/>
    </location>
    <ligand>
        <name>FAD</name>
        <dbReference type="ChEBI" id="CHEBI:57692"/>
    </ligand>
</feature>
<evidence type="ECO:0000256" key="6">
    <source>
        <dbReference type="ARBA" id="ARBA00022630"/>
    </source>
</evidence>
<comment type="similarity">
    <text evidence="5 12">Belongs to the acyl-CoA oxidase family.</text>
</comment>
<feature type="active site" description="Proton acceptor" evidence="13">
    <location>
        <position position="428"/>
    </location>
</feature>
<evidence type="ECO:0000256" key="5">
    <source>
        <dbReference type="ARBA" id="ARBA00006288"/>
    </source>
</evidence>
<accession>A0A2G8RWN6</accession>
<dbReference type="FunFam" id="1.20.140.10:FF:000015">
    <property type="entry name" value="Acyl-coenzyme A oxidase"/>
    <property type="match status" value="1"/>
</dbReference>
<feature type="domain" description="Acyl-coenzyme A oxidase N-terminal" evidence="16">
    <location>
        <begin position="23"/>
        <end position="132"/>
    </location>
</feature>
<evidence type="ECO:0000256" key="4">
    <source>
        <dbReference type="ARBA" id="ARBA00004846"/>
    </source>
</evidence>
<gene>
    <name evidence="18" type="ORF">GSI_11478</name>
</gene>
<dbReference type="Gene3D" id="1.10.540.10">
    <property type="entry name" value="Acyl-CoA dehydrogenase/oxidase, N-terminal domain"/>
    <property type="match status" value="1"/>
</dbReference>
<keyword evidence="19" id="KW-1185">Reference proteome</keyword>
<evidence type="ECO:0000313" key="18">
    <source>
        <dbReference type="EMBL" id="PIL25728.1"/>
    </source>
</evidence>
<feature type="domain" description="Acyl-CoA oxidase C-terminal" evidence="15">
    <location>
        <begin position="525"/>
        <end position="668"/>
    </location>
</feature>
<dbReference type="Gene3D" id="2.40.110.10">
    <property type="entry name" value="Butyryl-CoA Dehydrogenase, subunit A, domain 2"/>
    <property type="match status" value="1"/>
</dbReference>
<proteinExistence type="inferred from homology"/>
<dbReference type="Pfam" id="PF22924">
    <property type="entry name" value="ACOX_C_alpha1"/>
    <property type="match status" value="1"/>
</dbReference>
<dbReference type="Pfam" id="PF14749">
    <property type="entry name" value="Acyl-CoA_ox_N"/>
    <property type="match status" value="1"/>
</dbReference>
<dbReference type="OrthoDB" id="538336at2759"/>
<evidence type="ECO:0000256" key="13">
    <source>
        <dbReference type="PIRSR" id="PIRSR000168-1"/>
    </source>
</evidence>
<dbReference type="InterPro" id="IPR037069">
    <property type="entry name" value="AcylCoA_DH/ox_N_sf"/>
</dbReference>
<keyword evidence="7 12" id="KW-0274">FAD</keyword>
<dbReference type="PIRSF" id="PIRSF000168">
    <property type="entry name" value="Acyl-CoA_oxidase"/>
    <property type="match status" value="1"/>
</dbReference>
<keyword evidence="10" id="KW-0443">Lipid metabolism</keyword>
<dbReference type="InterPro" id="IPR002655">
    <property type="entry name" value="Acyl-CoA_oxidase_C"/>
</dbReference>
<dbReference type="InterPro" id="IPR036250">
    <property type="entry name" value="AcylCo_DH-like_C"/>
</dbReference>
<evidence type="ECO:0000256" key="2">
    <source>
        <dbReference type="ARBA" id="ARBA00001974"/>
    </source>
</evidence>
<sequence length="678" mass="73465">MANLSQNQNVVDMKRARQLSTVDPKKLSIFLWGETEWEARQRILSILSNDPIFDKSRRPFLTRTQLYTRGLAMMSRIHELTEQHQWSSDDVALAFKILDEPLPIQLHMAAFEPVLKSQGSRELHAKYAALVAHRGILGCYLQTELAHGTNVAALETTATYLPATREFELHTPTPTAAKWWIGALGRTATHGVVQARLVLPSGRDAGPHLFFVQLRSLEDHRTLPGITIGDIGPKAMGGYAAVDNGFARFERVRIPKEQMLSAFAGVTDEGEYVRPPHAKLSYGGMLYIRSSMVSSAGWTIARAATIAIRYATVRRQGTRREDGLEQQVITYPSVYHRLLPILGRAYVFILLGRNLSTAFTALLARLSTGDTSLLPAMHATTAGLKVLASTTAIADLETARRSMGGHGFSAFAGVGRLYADYVPAATYEGDNFVLDTQVVRAALKAFARVASSAPAPGAVGEFAPNEAYLRRLADGGAGNAGSGNSVSTDSWGNPRSVVALLERRAACMVRERAAHAADPDASMDQRVARAVTDAFVAAQVGEVIDGLEGSVGGKEAAVLRKLYALHLLTTVESGLADVLSFGLLGEAGPAEDPSRGLRVAIKRLCEELLPEAIGLSDGFGFSDWELDSALGVYDGNAYETLYKMAQLEPLNESEAPEGYEKYIKPMLERGQRLAGAKL</sequence>